<sequence>MRNSIEFEGTITRDPDSGYGKGSGVPFWRANIANNGTRYDSQTKTQALTTTFGQAVAFGYKAEELMQETLERGDQILIRGQLGNNTYEDGDGKKVTKTQIEVIAYDVIRKKNSTPPQRQPQGQQNPDWGTPPPAAQDDPWATPANRFQ</sequence>
<dbReference type="InterPro" id="IPR012340">
    <property type="entry name" value="NA-bd_OB-fold"/>
</dbReference>
<evidence type="ECO:0000256" key="3">
    <source>
        <dbReference type="SAM" id="MobiDB-lite"/>
    </source>
</evidence>
<dbReference type="GO" id="GO:0003697">
    <property type="term" value="F:single-stranded DNA binding"/>
    <property type="evidence" value="ECO:0007669"/>
    <property type="project" value="InterPro"/>
</dbReference>
<evidence type="ECO:0000313" key="5">
    <source>
        <dbReference type="Proteomes" id="UP000201386"/>
    </source>
</evidence>
<dbReference type="KEGG" id="vg:29124783"/>
<dbReference type="RefSeq" id="YP_009301328.1">
    <property type="nucleotide sequence ID" value="NC_031231.1"/>
</dbReference>
<evidence type="ECO:0000313" key="4">
    <source>
        <dbReference type="EMBL" id="AMM44241.1"/>
    </source>
</evidence>
<keyword evidence="1 2" id="KW-0238">DNA-binding</keyword>
<feature type="compositionally biased region" description="Low complexity" evidence="3">
    <location>
        <begin position="115"/>
        <end position="126"/>
    </location>
</feature>
<keyword evidence="5" id="KW-1185">Reference proteome</keyword>
<dbReference type="Gene3D" id="2.40.50.140">
    <property type="entry name" value="Nucleic acid-binding proteins"/>
    <property type="match status" value="1"/>
</dbReference>
<name>A0A140G6F6_9CAUD</name>
<dbReference type="GeneID" id="29124783"/>
<evidence type="ECO:0000256" key="1">
    <source>
        <dbReference type="ARBA" id="ARBA00023125"/>
    </source>
</evidence>
<dbReference type="InterPro" id="IPR011344">
    <property type="entry name" value="ssDNA-bd"/>
</dbReference>
<dbReference type="PROSITE" id="PS50935">
    <property type="entry name" value="SSB"/>
    <property type="match status" value="1"/>
</dbReference>
<dbReference type="InterPro" id="IPR000424">
    <property type="entry name" value="Primosome_PriB/ssb"/>
</dbReference>
<reference evidence="4 5" key="1">
    <citation type="submission" date="2016-02" db="EMBL/GenBank/DDBJ databases">
        <authorList>
            <person name="Lynch K.C."/>
            <person name="Doan M."/>
            <person name="Paisley J.T."/>
            <person name="Allen K.G."/>
            <person name="Gaffney B.L."/>
            <person name="Rinehart C.A."/>
            <person name="King R.A."/>
            <person name="Staples A."/>
            <person name="Bowman C.A."/>
            <person name="Russell D.A."/>
            <person name="Pope W.H."/>
            <person name="Jacobs-Sera D."/>
            <person name="Hendrix R.W."/>
            <person name="Hatfull G.F."/>
        </authorList>
    </citation>
    <scope>NUCLEOTIDE SEQUENCE [LARGE SCALE GENOMIC DNA]</scope>
</reference>
<dbReference type="Pfam" id="PF00436">
    <property type="entry name" value="SSB"/>
    <property type="match status" value="1"/>
</dbReference>
<dbReference type="EMBL" id="KU647626">
    <property type="protein sequence ID" value="AMM44241.1"/>
    <property type="molecule type" value="Genomic_DNA"/>
</dbReference>
<dbReference type="CDD" id="cd04496">
    <property type="entry name" value="SSB_OBF"/>
    <property type="match status" value="1"/>
</dbReference>
<dbReference type="SUPFAM" id="SSF50249">
    <property type="entry name" value="Nucleic acid-binding proteins"/>
    <property type="match status" value="1"/>
</dbReference>
<dbReference type="GO" id="GO:0006260">
    <property type="term" value="P:DNA replication"/>
    <property type="evidence" value="ECO:0007669"/>
    <property type="project" value="InterPro"/>
</dbReference>
<accession>A0A140G6F6</accession>
<dbReference type="PIRSF" id="PIRSF002070">
    <property type="entry name" value="SSB"/>
    <property type="match status" value="1"/>
</dbReference>
<protein>
    <recommendedName>
        <fullName evidence="2">Single-stranded DNA-binding protein</fullName>
    </recommendedName>
</protein>
<feature type="region of interest" description="Disordered" evidence="3">
    <location>
        <begin position="108"/>
        <end position="148"/>
    </location>
</feature>
<evidence type="ECO:0000256" key="2">
    <source>
        <dbReference type="PIRNR" id="PIRNR002070"/>
    </source>
</evidence>
<dbReference type="Proteomes" id="UP000201386">
    <property type="component" value="Segment"/>
</dbReference>
<gene>
    <name evidence="4" type="primary">71</name>
    <name evidence="4" type="ORF">KELLEZIO_71</name>
</gene>
<proteinExistence type="predicted"/>
<organism evidence="4 5">
    <name type="scientific">Arthrobacter phage KellEzio</name>
    <dbReference type="NCBI Taxonomy" id="1796995"/>
    <lineage>
        <taxon>Viruses</taxon>
        <taxon>Duplodnaviria</taxon>
        <taxon>Heunggongvirae</taxon>
        <taxon>Uroviricota</taxon>
        <taxon>Caudoviricetes</taxon>
        <taxon>Kelleziovirus</taxon>
        <taxon>Kelleziovirus kellezzio</taxon>
    </lineage>
</organism>